<proteinExistence type="predicted"/>
<dbReference type="PANTHER" id="PTHR21666">
    <property type="entry name" value="PEPTIDASE-RELATED"/>
    <property type="match status" value="1"/>
</dbReference>
<feature type="compositionally biased region" description="Basic and acidic residues" evidence="2">
    <location>
        <begin position="291"/>
        <end position="301"/>
    </location>
</feature>
<feature type="domain" description="M23ase beta-sheet core" evidence="4">
    <location>
        <begin position="367"/>
        <end position="466"/>
    </location>
</feature>
<dbReference type="Gene3D" id="6.10.250.3150">
    <property type="match status" value="1"/>
</dbReference>
<dbReference type="InterPro" id="IPR016047">
    <property type="entry name" value="M23ase_b-sheet_dom"/>
</dbReference>
<reference evidence="5 6" key="1">
    <citation type="submission" date="2023-07" db="EMBL/GenBank/DDBJ databases">
        <title>Sequencing the genomes of 1000 actinobacteria strains.</title>
        <authorList>
            <person name="Klenk H.-P."/>
        </authorList>
    </citation>
    <scope>NUCLEOTIDE SEQUENCE [LARGE SCALE GENOMIC DNA]</scope>
    <source>
        <strain evidence="5 6">DSM 14785</strain>
    </source>
</reference>
<dbReference type="GO" id="GO:0016787">
    <property type="term" value="F:hydrolase activity"/>
    <property type="evidence" value="ECO:0007669"/>
    <property type="project" value="UniProtKB-KW"/>
</dbReference>
<evidence type="ECO:0000259" key="4">
    <source>
        <dbReference type="Pfam" id="PF01551"/>
    </source>
</evidence>
<dbReference type="Pfam" id="PF01551">
    <property type="entry name" value="Peptidase_M23"/>
    <property type="match status" value="1"/>
</dbReference>
<dbReference type="Proteomes" id="UP001240250">
    <property type="component" value="Unassembled WGS sequence"/>
</dbReference>
<dbReference type="PANTHER" id="PTHR21666:SF270">
    <property type="entry name" value="MUREIN HYDROLASE ACTIVATOR ENVC"/>
    <property type="match status" value="1"/>
</dbReference>
<dbReference type="Gene3D" id="2.70.70.10">
    <property type="entry name" value="Glucose Permease (Domain IIA)"/>
    <property type="match status" value="1"/>
</dbReference>
<dbReference type="SUPFAM" id="SSF51261">
    <property type="entry name" value="Duplicated hybrid motif"/>
    <property type="match status" value="1"/>
</dbReference>
<dbReference type="CDD" id="cd12797">
    <property type="entry name" value="M23_peptidase"/>
    <property type="match status" value="1"/>
</dbReference>
<feature type="chain" id="PRO_5045527818" evidence="3">
    <location>
        <begin position="41"/>
        <end position="472"/>
    </location>
</feature>
<organism evidence="5 6">
    <name type="scientific">Cellulomonas iranensis</name>
    <dbReference type="NCBI Taxonomy" id="76862"/>
    <lineage>
        <taxon>Bacteria</taxon>
        <taxon>Bacillati</taxon>
        <taxon>Actinomycetota</taxon>
        <taxon>Actinomycetes</taxon>
        <taxon>Micrococcales</taxon>
        <taxon>Cellulomonadaceae</taxon>
        <taxon>Cellulomonas</taxon>
    </lineage>
</organism>
<keyword evidence="3" id="KW-0732">Signal</keyword>
<dbReference type="InterPro" id="IPR050570">
    <property type="entry name" value="Cell_wall_metabolism_enzyme"/>
</dbReference>
<feature type="coiled-coil region" evidence="1">
    <location>
        <begin position="195"/>
        <end position="250"/>
    </location>
</feature>
<keyword evidence="1" id="KW-0175">Coiled coil</keyword>
<comment type="caution">
    <text evidence="5">The sequence shown here is derived from an EMBL/GenBank/DDBJ whole genome shotgun (WGS) entry which is preliminary data.</text>
</comment>
<evidence type="ECO:0000256" key="2">
    <source>
        <dbReference type="SAM" id="MobiDB-lite"/>
    </source>
</evidence>
<dbReference type="PROSITE" id="PS51318">
    <property type="entry name" value="TAT"/>
    <property type="match status" value="1"/>
</dbReference>
<evidence type="ECO:0000313" key="5">
    <source>
        <dbReference type="EMBL" id="MDQ0424063.1"/>
    </source>
</evidence>
<name>A0ABU0GFH9_9CELL</name>
<evidence type="ECO:0000256" key="1">
    <source>
        <dbReference type="SAM" id="Coils"/>
    </source>
</evidence>
<dbReference type="InterPro" id="IPR011055">
    <property type="entry name" value="Dup_hybrid_motif"/>
</dbReference>
<keyword evidence="6" id="KW-1185">Reference proteome</keyword>
<keyword evidence="5" id="KW-0378">Hydrolase</keyword>
<dbReference type="EMBL" id="JAUSVM010000001">
    <property type="protein sequence ID" value="MDQ0424063.1"/>
    <property type="molecule type" value="Genomic_DNA"/>
</dbReference>
<gene>
    <name evidence="5" type="ORF">JO380_000444</name>
</gene>
<feature type="coiled-coil region" evidence="1">
    <location>
        <begin position="40"/>
        <end position="123"/>
    </location>
</feature>
<sequence>MRRPDRPSRTRRALHAGVALVAALAVAVPALVAGSAPALADDLSNKRADVERRQAEADQRAAALEETLEELGGELADAVARLAEVEAQLPAAQSRLDEAVAAAQAAQREAEILAARLQAARDEEASIGDQIVVDGEREQEIRAAIGQMARSAYQGGRDVSSMSVMLDAESSQDFVRKYGLVSTAMRTQTQVLDELTELAARNKNAQARQQAVREKVDELKAAADQKLAEAQQAQAEAASAKQALDQLVAEQQERQAAIAGRKAEVEAQAAAADAERGKLAGELAQIVEQQRQQREAEEAARRAAAQNNNNNGGGGGGTGTGGGGGGTSPQPGGARPGAKFGNPTAHNPIYVTSEYGMRMHPVLGYMRMHAGIDLRDRCGEPVYAGRDGTVQWARFRSGYGNQVMVDHGWVDGSSLMSSYNHMSSFVVGAGARVSAGQLLGYAGNTGTSAACHLHFEVYVNGSTTNPRPYLGL</sequence>
<feature type="region of interest" description="Disordered" evidence="2">
    <location>
        <begin position="287"/>
        <end position="345"/>
    </location>
</feature>
<dbReference type="RefSeq" id="WP_070318379.1">
    <property type="nucleotide sequence ID" value="NZ_JAUSVM010000001.1"/>
</dbReference>
<evidence type="ECO:0000256" key="3">
    <source>
        <dbReference type="SAM" id="SignalP"/>
    </source>
</evidence>
<protein>
    <submittedName>
        <fullName evidence="5">Murein DD-endopeptidase MepM/ murein hydrolase activator NlpD</fullName>
    </submittedName>
</protein>
<evidence type="ECO:0000313" key="6">
    <source>
        <dbReference type="Proteomes" id="UP001240250"/>
    </source>
</evidence>
<feature type="signal peptide" evidence="3">
    <location>
        <begin position="1"/>
        <end position="40"/>
    </location>
</feature>
<dbReference type="InterPro" id="IPR006311">
    <property type="entry name" value="TAT_signal"/>
</dbReference>
<accession>A0ABU0GFH9</accession>
<feature type="compositionally biased region" description="Gly residues" evidence="2">
    <location>
        <begin position="311"/>
        <end position="327"/>
    </location>
</feature>